<keyword evidence="1" id="KW-0812">Transmembrane</keyword>
<name>A0A0G1UHW0_9BACT</name>
<gene>
    <name evidence="2" type="ORF">UY22_C0018G0011</name>
</gene>
<comment type="caution">
    <text evidence="2">The sequence shown here is derived from an EMBL/GenBank/DDBJ whole genome shotgun (WGS) entry which is preliminary data.</text>
</comment>
<organism evidence="2 3">
    <name type="scientific">Candidatus Amesbacteria bacterium GW2011_GWC1_48_10</name>
    <dbReference type="NCBI Taxonomy" id="1618365"/>
    <lineage>
        <taxon>Bacteria</taxon>
        <taxon>Candidatus Amesiibacteriota</taxon>
    </lineage>
</organism>
<protein>
    <submittedName>
        <fullName evidence="2">Uncharacterized protein</fullName>
    </submittedName>
</protein>
<keyword evidence="1" id="KW-1133">Transmembrane helix</keyword>
<dbReference type="EMBL" id="LCPE01000018">
    <property type="protein sequence ID" value="KKU93704.1"/>
    <property type="molecule type" value="Genomic_DNA"/>
</dbReference>
<feature type="transmembrane region" description="Helical" evidence="1">
    <location>
        <begin position="6"/>
        <end position="25"/>
    </location>
</feature>
<accession>A0A0G1UHW0</accession>
<keyword evidence="1" id="KW-0472">Membrane</keyword>
<evidence type="ECO:0000256" key="1">
    <source>
        <dbReference type="SAM" id="Phobius"/>
    </source>
</evidence>
<evidence type="ECO:0000313" key="3">
    <source>
        <dbReference type="Proteomes" id="UP000034877"/>
    </source>
</evidence>
<proteinExistence type="predicted"/>
<dbReference type="AlphaFoldDB" id="A0A0G1UHW0"/>
<sequence>MKKVSWVWGIGIVLLILVLGLSWNISKRKDGGLFKSRLVNLSFQYPEGVKFEEVDRISERKLDSKTGRYVSFFPKERRRGGLIGALSFDAVSSDFKDADWLLRNVIEGDLTSTKSFHIIEFDKKSERIIEKSKGVYQVIGYTDIECSPFVETIIVVAPPVGSGLRYIIFYPAEFLDFMNENFPDPCLPDERSINERMDRLEMGKEAEVEAIIKAQVEIAKTFSTR</sequence>
<dbReference type="Proteomes" id="UP000034877">
    <property type="component" value="Unassembled WGS sequence"/>
</dbReference>
<evidence type="ECO:0000313" key="2">
    <source>
        <dbReference type="EMBL" id="KKU93704.1"/>
    </source>
</evidence>
<reference evidence="2 3" key="1">
    <citation type="journal article" date="2015" name="Nature">
        <title>rRNA introns, odd ribosomes, and small enigmatic genomes across a large radiation of phyla.</title>
        <authorList>
            <person name="Brown C.T."/>
            <person name="Hug L.A."/>
            <person name="Thomas B.C."/>
            <person name="Sharon I."/>
            <person name="Castelle C.J."/>
            <person name="Singh A."/>
            <person name="Wilkins M.J."/>
            <person name="Williams K.H."/>
            <person name="Banfield J.F."/>
        </authorList>
    </citation>
    <scope>NUCLEOTIDE SEQUENCE [LARGE SCALE GENOMIC DNA]</scope>
</reference>